<dbReference type="InterPro" id="IPR051606">
    <property type="entry name" value="Polyketide_Oxido-like"/>
</dbReference>
<dbReference type="GO" id="GO:0042602">
    <property type="term" value="F:riboflavin reductase (NADPH) activity"/>
    <property type="evidence" value="ECO:0007669"/>
    <property type="project" value="TreeGrafter"/>
</dbReference>
<reference evidence="2" key="1">
    <citation type="submission" date="2021-01" db="EMBL/GenBank/DDBJ databases">
        <title>Whole genome shotgun sequence of Rhizocola hellebori NBRC 109834.</title>
        <authorList>
            <person name="Komaki H."/>
            <person name="Tamura T."/>
        </authorList>
    </citation>
    <scope>NUCLEOTIDE SEQUENCE</scope>
    <source>
        <strain evidence="2">NBRC 109834</strain>
    </source>
</reference>
<dbReference type="SUPFAM" id="SSF51735">
    <property type="entry name" value="NAD(P)-binding Rossmann-fold domains"/>
    <property type="match status" value="1"/>
</dbReference>
<gene>
    <name evidence="2" type="ORF">Rhe02_48860</name>
</gene>
<dbReference type="EMBL" id="BONY01000030">
    <property type="protein sequence ID" value="GIH06819.1"/>
    <property type="molecule type" value="Genomic_DNA"/>
</dbReference>
<dbReference type="InterPro" id="IPR016040">
    <property type="entry name" value="NAD(P)-bd_dom"/>
</dbReference>
<dbReference type="PANTHER" id="PTHR43355">
    <property type="entry name" value="FLAVIN REDUCTASE (NADPH)"/>
    <property type="match status" value="1"/>
</dbReference>
<dbReference type="InterPro" id="IPR036291">
    <property type="entry name" value="NAD(P)-bd_dom_sf"/>
</dbReference>
<evidence type="ECO:0000259" key="1">
    <source>
        <dbReference type="Pfam" id="PF13460"/>
    </source>
</evidence>
<sequence>MRITVIGASGPTGKVFCQLATERGHDVAAYVRSAERMAGVPAAKVYAGGPFDAATLEPAVEGSQAVLIAFGLKGARRTPLYSKGTQLVVDTMHRLGPRRLVVVSEAAYAPHLAGWLARTVSSAYHLTQRPIITERRLQDDIVTTSGLDWTIVRPGLLTDAPASTAASASLEPFRRFTRVSRTALCLSILEWLSDPDTFGHDLYY</sequence>
<dbReference type="RefSeq" id="WP_203910628.1">
    <property type="nucleotide sequence ID" value="NZ_BONY01000030.1"/>
</dbReference>
<dbReference type="Pfam" id="PF13460">
    <property type="entry name" value="NAD_binding_10"/>
    <property type="match status" value="1"/>
</dbReference>
<dbReference type="AlphaFoldDB" id="A0A8J3VGX6"/>
<organism evidence="2 3">
    <name type="scientific">Rhizocola hellebori</name>
    <dbReference type="NCBI Taxonomy" id="1392758"/>
    <lineage>
        <taxon>Bacteria</taxon>
        <taxon>Bacillati</taxon>
        <taxon>Actinomycetota</taxon>
        <taxon>Actinomycetes</taxon>
        <taxon>Micromonosporales</taxon>
        <taxon>Micromonosporaceae</taxon>
        <taxon>Rhizocola</taxon>
    </lineage>
</organism>
<dbReference type="Proteomes" id="UP000612899">
    <property type="component" value="Unassembled WGS sequence"/>
</dbReference>
<dbReference type="Gene3D" id="3.40.50.720">
    <property type="entry name" value="NAD(P)-binding Rossmann-like Domain"/>
    <property type="match status" value="1"/>
</dbReference>
<name>A0A8J3VGX6_9ACTN</name>
<feature type="domain" description="NAD(P)-binding" evidence="1">
    <location>
        <begin position="7"/>
        <end position="195"/>
    </location>
</feature>
<evidence type="ECO:0000313" key="2">
    <source>
        <dbReference type="EMBL" id="GIH06819.1"/>
    </source>
</evidence>
<accession>A0A8J3VGX6</accession>
<dbReference type="GO" id="GO:0004074">
    <property type="term" value="F:biliverdin reductase [NAD(P)H] activity"/>
    <property type="evidence" value="ECO:0007669"/>
    <property type="project" value="TreeGrafter"/>
</dbReference>
<evidence type="ECO:0000313" key="3">
    <source>
        <dbReference type="Proteomes" id="UP000612899"/>
    </source>
</evidence>
<protein>
    <submittedName>
        <fullName evidence="2">NADH-flavin reductase</fullName>
    </submittedName>
</protein>
<dbReference type="PANTHER" id="PTHR43355:SF2">
    <property type="entry name" value="FLAVIN REDUCTASE (NADPH)"/>
    <property type="match status" value="1"/>
</dbReference>
<keyword evidence="3" id="KW-1185">Reference proteome</keyword>
<proteinExistence type="predicted"/>
<comment type="caution">
    <text evidence="2">The sequence shown here is derived from an EMBL/GenBank/DDBJ whole genome shotgun (WGS) entry which is preliminary data.</text>
</comment>